<proteinExistence type="predicted"/>
<protein>
    <submittedName>
        <fullName evidence="2">Uncharacterized protein</fullName>
    </submittedName>
</protein>
<reference evidence="3" key="1">
    <citation type="submission" date="2011-12" db="EMBL/GenBank/DDBJ databases">
        <title>The complete genome of chromosome of Sulfobacillus acidophilus DSM 10332.</title>
        <authorList>
            <person name="Lucas S."/>
            <person name="Han J."/>
            <person name="Lapidus A."/>
            <person name="Bruce D."/>
            <person name="Goodwin L."/>
            <person name="Pitluck S."/>
            <person name="Peters L."/>
            <person name="Kyrpides N."/>
            <person name="Mavromatis K."/>
            <person name="Ivanova N."/>
            <person name="Mikhailova N."/>
            <person name="Chertkov O."/>
            <person name="Saunders E."/>
            <person name="Detter J.C."/>
            <person name="Tapia R."/>
            <person name="Han C."/>
            <person name="Land M."/>
            <person name="Hauser L."/>
            <person name="Markowitz V."/>
            <person name="Cheng J.-F."/>
            <person name="Hugenholtz P."/>
            <person name="Woyke T."/>
            <person name="Wu D."/>
            <person name="Pukall R."/>
            <person name="Gehrich-Schroeter G."/>
            <person name="Schneider S."/>
            <person name="Klenk H.-P."/>
            <person name="Eisen J.A."/>
        </authorList>
    </citation>
    <scope>NUCLEOTIDE SEQUENCE [LARGE SCALE GENOMIC DNA]</scope>
    <source>
        <strain evidence="3">ATCC 700253 / DSM 10332 / NAL</strain>
    </source>
</reference>
<feature type="region of interest" description="Disordered" evidence="1">
    <location>
        <begin position="1"/>
        <end position="49"/>
    </location>
</feature>
<evidence type="ECO:0000313" key="2">
    <source>
        <dbReference type="EMBL" id="AEW04607.1"/>
    </source>
</evidence>
<feature type="compositionally biased region" description="Polar residues" evidence="1">
    <location>
        <begin position="8"/>
        <end position="19"/>
    </location>
</feature>
<dbReference type="KEGG" id="sap:Sulac_1107"/>
<dbReference type="EMBL" id="CP003179">
    <property type="protein sequence ID" value="AEW04607.1"/>
    <property type="molecule type" value="Genomic_DNA"/>
</dbReference>
<evidence type="ECO:0000313" key="3">
    <source>
        <dbReference type="Proteomes" id="UP000005439"/>
    </source>
</evidence>
<dbReference type="HOGENOM" id="CLU_1110931_0_0_9"/>
<dbReference type="PATRIC" id="fig|679936.5.peg.1167"/>
<name>G8TU16_SULAD</name>
<gene>
    <name evidence="2" type="ordered locus">Sulac_1107</name>
</gene>
<reference evidence="2 3" key="2">
    <citation type="journal article" date="2012" name="Stand. Genomic Sci.">
        <title>Complete genome sequence of the moderately thermophilic mineral-sulfide-oxidizing firmicute Sulfobacillus acidophilus type strain (NAL(T)).</title>
        <authorList>
            <person name="Anderson I."/>
            <person name="Chertkov O."/>
            <person name="Chen A."/>
            <person name="Saunders E."/>
            <person name="Lapidus A."/>
            <person name="Nolan M."/>
            <person name="Lucas S."/>
            <person name="Hammon N."/>
            <person name="Deshpande S."/>
            <person name="Cheng J.F."/>
            <person name="Han C."/>
            <person name="Tapia R."/>
            <person name="Goodwin L.A."/>
            <person name="Pitluck S."/>
            <person name="Liolios K."/>
            <person name="Pagani I."/>
            <person name="Ivanova N."/>
            <person name="Mikhailova N."/>
            <person name="Pati A."/>
            <person name="Palaniappan K."/>
            <person name="Land M."/>
            <person name="Pan C."/>
            <person name="Rohde M."/>
            <person name="Pukall R."/>
            <person name="Goker M."/>
            <person name="Detter J.C."/>
            <person name="Woyke T."/>
            <person name="Bristow J."/>
            <person name="Eisen J.A."/>
            <person name="Markowitz V."/>
            <person name="Hugenholtz P."/>
            <person name="Kyrpides N.C."/>
            <person name="Klenk H.P."/>
            <person name="Mavromatis K."/>
        </authorList>
    </citation>
    <scope>NUCLEOTIDE SEQUENCE [LARGE SCALE GENOMIC DNA]</scope>
    <source>
        <strain evidence="3">ATCC 700253 / DSM 10332 / NAL</strain>
    </source>
</reference>
<sequence>MATPVEYLSTTLSTMSSEPLTKRRGRPPLPPDVRAARAEARKRDAIRRTAHRRSRESLFRREVRKILREYADLVTESRQTAREELTRLRSELAPDDPNRQAIISANLVLWGKAEYDLAQETRDALTRIWQASRADATPASQAVIDDIYQTALKRLKPLTPLPEHFVLGYILCGTEAGFQDRLAVARAQRQAPEWRSPLTPIIDDPAVAHLLAEDAHQPRAVKSHGVYRQTDATTLAGRNVIYEQQRAERM</sequence>
<dbReference type="Proteomes" id="UP000005439">
    <property type="component" value="Chromosome"/>
</dbReference>
<feature type="compositionally biased region" description="Basic and acidic residues" evidence="1">
    <location>
        <begin position="34"/>
        <end position="47"/>
    </location>
</feature>
<keyword evidence="3" id="KW-1185">Reference proteome</keyword>
<accession>G8TU16</accession>
<organism evidence="2 3">
    <name type="scientific">Sulfobacillus acidophilus (strain ATCC 700253 / DSM 10332 / NAL)</name>
    <dbReference type="NCBI Taxonomy" id="679936"/>
    <lineage>
        <taxon>Bacteria</taxon>
        <taxon>Bacillati</taxon>
        <taxon>Bacillota</taxon>
        <taxon>Clostridia</taxon>
        <taxon>Eubacteriales</taxon>
        <taxon>Clostridiales Family XVII. Incertae Sedis</taxon>
        <taxon>Sulfobacillus</taxon>
    </lineage>
</organism>
<dbReference type="STRING" id="679936.Sulac_1107"/>
<dbReference type="AlphaFoldDB" id="G8TU16"/>
<evidence type="ECO:0000256" key="1">
    <source>
        <dbReference type="SAM" id="MobiDB-lite"/>
    </source>
</evidence>